<evidence type="ECO:0000313" key="3">
    <source>
        <dbReference type="Proteomes" id="UP001519288"/>
    </source>
</evidence>
<keyword evidence="3" id="KW-1185">Reference proteome</keyword>
<dbReference type="EMBL" id="JAGGLD010000003">
    <property type="protein sequence ID" value="MBP2001217.1"/>
    <property type="molecule type" value="Genomic_DNA"/>
</dbReference>
<sequence>MIPFKPWLKLYMILIRSSLQSRMQYKFNFILSTMLAAMIQIAEFLMVALVLYKFGAIRGWTVYELGYLFAIMTLSKTIYRSLASDVHHLENYLVEGQLDQLLTRPVPVLFALMTQNFRLMLGEILQGSFLLIWSMRHMMNSGQLHAMSIPYTLLMILSGATILFAIGLATASAGFWTTRIQELQTLTEDAAQTAAKYPLHIYPSWLKSFFLFVVPVGFVNYVPSLFILHGEYGLWLLLITVGVSLLLLILSLQFWSYGLSKYQSTGS</sequence>
<keyword evidence="1" id="KW-1133">Transmembrane helix</keyword>
<feature type="transmembrane region" description="Helical" evidence="1">
    <location>
        <begin position="234"/>
        <end position="255"/>
    </location>
</feature>
<name>A0ABS4JHP5_9BACL</name>
<feature type="transmembrane region" description="Helical" evidence="1">
    <location>
        <begin position="151"/>
        <end position="176"/>
    </location>
</feature>
<dbReference type="PANTHER" id="PTHR36833:SF1">
    <property type="entry name" value="INTEGRAL MEMBRANE TRANSPORT PROTEIN"/>
    <property type="match status" value="1"/>
</dbReference>
<feature type="transmembrane region" description="Helical" evidence="1">
    <location>
        <begin position="209"/>
        <end position="228"/>
    </location>
</feature>
<accession>A0ABS4JHP5</accession>
<gene>
    <name evidence="2" type="ORF">J2Z69_002260</name>
</gene>
<organism evidence="2 3">
    <name type="scientific">Paenibacillus shirakamiensis</name>
    <dbReference type="NCBI Taxonomy" id="1265935"/>
    <lineage>
        <taxon>Bacteria</taxon>
        <taxon>Bacillati</taxon>
        <taxon>Bacillota</taxon>
        <taxon>Bacilli</taxon>
        <taxon>Bacillales</taxon>
        <taxon>Paenibacillaceae</taxon>
        <taxon>Paenibacillus</taxon>
    </lineage>
</organism>
<evidence type="ECO:0000313" key="2">
    <source>
        <dbReference type="EMBL" id="MBP2001217.1"/>
    </source>
</evidence>
<dbReference type="PANTHER" id="PTHR36833">
    <property type="entry name" value="SLR0610 PROTEIN-RELATED"/>
    <property type="match status" value="1"/>
</dbReference>
<proteinExistence type="predicted"/>
<feature type="transmembrane region" description="Helical" evidence="1">
    <location>
        <begin position="29"/>
        <end position="54"/>
    </location>
</feature>
<dbReference type="InterPro" id="IPR010390">
    <property type="entry name" value="ABC-2_transporter-like"/>
</dbReference>
<evidence type="ECO:0000256" key="1">
    <source>
        <dbReference type="SAM" id="Phobius"/>
    </source>
</evidence>
<dbReference type="Pfam" id="PF06182">
    <property type="entry name" value="ABC2_membrane_6"/>
    <property type="match status" value="1"/>
</dbReference>
<keyword evidence="1" id="KW-0472">Membrane</keyword>
<comment type="caution">
    <text evidence="2">The sequence shown here is derived from an EMBL/GenBank/DDBJ whole genome shotgun (WGS) entry which is preliminary data.</text>
</comment>
<dbReference type="Proteomes" id="UP001519288">
    <property type="component" value="Unassembled WGS sequence"/>
</dbReference>
<reference evidence="2 3" key="1">
    <citation type="submission" date="2021-03" db="EMBL/GenBank/DDBJ databases">
        <title>Genomic Encyclopedia of Type Strains, Phase IV (KMG-IV): sequencing the most valuable type-strain genomes for metagenomic binning, comparative biology and taxonomic classification.</title>
        <authorList>
            <person name="Goeker M."/>
        </authorList>
    </citation>
    <scope>NUCLEOTIDE SEQUENCE [LARGE SCALE GENOMIC DNA]</scope>
    <source>
        <strain evidence="2 3">DSM 26806</strain>
    </source>
</reference>
<keyword evidence="1" id="KW-0812">Transmembrane</keyword>
<protein>
    <submittedName>
        <fullName evidence="2">ABC-2 type transport system permease protein</fullName>
    </submittedName>
</protein>